<proteinExistence type="predicted"/>
<reference evidence="1" key="2">
    <citation type="submission" date="2022-08" db="UniProtKB">
        <authorList>
            <consortium name="EnsemblMetazoa"/>
        </authorList>
    </citation>
    <scope>IDENTIFICATION</scope>
    <source>
        <strain evidence="1">STECLA/ALBI9_A</strain>
    </source>
</reference>
<dbReference type="EnsemblMetazoa" id="AALB002254-RA">
    <property type="protein sequence ID" value="AALB002254-PA"/>
    <property type="gene ID" value="AALB002254"/>
</dbReference>
<evidence type="ECO:0000313" key="2">
    <source>
        <dbReference type="Proteomes" id="UP000069272"/>
    </source>
</evidence>
<protein>
    <submittedName>
        <fullName evidence="1">Uncharacterized protein</fullName>
    </submittedName>
</protein>
<dbReference type="VEuPathDB" id="VectorBase:AALB20_036910"/>
<evidence type="ECO:0000313" key="1">
    <source>
        <dbReference type="EnsemblMetazoa" id="AALB002254-PA"/>
    </source>
</evidence>
<dbReference type="Proteomes" id="UP000069272">
    <property type="component" value="Chromosome 2R"/>
</dbReference>
<sequence>MKTTFLKPFCMLFWLVFHSSVVVDSASVMDARGYIEKVAKRVVELLETRYITGTALPVNDYVAPINISDKGIRIDGEVSFHSAFVAKIDAITLNMQQYKEILLDTEMSVEASIKWHDIGVVLDFDANLVDYNGPGTLLVTYKQFDFPLRIVKRFNESDPEGSLLFMSIDNSNNIVTVGHPNNKHVQMIARGMNLVAVTLVILCLALAITAAPCNEQIEIEDRECTDTEYEAYRKCIEEKKALRAKRQTTTGMPCPRVQPILPIVQTERPFEVLVPVEPLKIIRQPSLKSLDRTIIVRTEQIDDEEEDGGTEDSMYYHLPTNVTTIIRLTAVVNNTNHIHMPTTLNNTNVNNIHIYSNQSNGDWPQDTVTKDENCCTAIRPKSCHTTAQGIRCHHRRFRTCGPQCTAPIIHVQKRKRCQPTKGNCEEKIAYVPQPTEKPTCVYIDQWPFVVCGKIANMTVVCAGCYDHYGQGHEAYQARFNMQQQCIGCYDDAFDTGPLYRRGPVLRPFYYHEAPCYLTGDCPEYFDDCGYGCYGHELIDPVWGSQEVESDYRPAVGPETNVVYVSDDLEISQEPSSDWGTPTVYKCAVADGDKITVTNCTGKINNPYLAAPAEHPYYKPVQLESLELRENTTEASPPMETIDIDDVETDGSGEVDNNEVFLVGDYEDPDFNL</sequence>
<dbReference type="VEuPathDB" id="VectorBase:AALB20_026795"/>
<organism evidence="1 2">
    <name type="scientific">Anopheles albimanus</name>
    <name type="common">New world malaria mosquito</name>
    <dbReference type="NCBI Taxonomy" id="7167"/>
    <lineage>
        <taxon>Eukaryota</taxon>
        <taxon>Metazoa</taxon>
        <taxon>Ecdysozoa</taxon>
        <taxon>Arthropoda</taxon>
        <taxon>Hexapoda</taxon>
        <taxon>Insecta</taxon>
        <taxon>Pterygota</taxon>
        <taxon>Neoptera</taxon>
        <taxon>Endopterygota</taxon>
        <taxon>Diptera</taxon>
        <taxon>Nematocera</taxon>
        <taxon>Culicoidea</taxon>
        <taxon>Culicidae</taxon>
        <taxon>Anophelinae</taxon>
        <taxon>Anopheles</taxon>
    </lineage>
</organism>
<accession>A0A182F6Z8</accession>
<reference evidence="1 2" key="1">
    <citation type="journal article" date="2017" name="G3 (Bethesda)">
        <title>The Physical Genome Mapping of Anopheles albimanus Corrected Scaffold Misassemblies and Identified Interarm Rearrangements in Genus Anopheles.</title>
        <authorList>
            <person name="Artemov G.N."/>
            <person name="Peery A.N."/>
            <person name="Jiang X."/>
            <person name="Tu Z."/>
            <person name="Stegniy V.N."/>
            <person name="Sharakhova M.V."/>
            <person name="Sharakhov I.V."/>
        </authorList>
    </citation>
    <scope>NUCLEOTIDE SEQUENCE [LARGE SCALE GENOMIC DNA]</scope>
    <source>
        <strain evidence="1 2">ALBI9_A</strain>
    </source>
</reference>
<dbReference type="VEuPathDB" id="VectorBase:AALB002254"/>
<keyword evidence="2" id="KW-1185">Reference proteome</keyword>
<dbReference type="AlphaFoldDB" id="A0A182F6Z8"/>
<name>A0A182F6Z8_ANOAL</name>